<comment type="subcellular location">
    <subcellularLocation>
        <location evidence="1">Membrane</location>
        <topology evidence="1">Single-pass membrane protein</topology>
    </subcellularLocation>
</comment>
<gene>
    <name evidence="9" type="ORF">MRS75_03010</name>
</gene>
<accession>A0AAE3QCX0</accession>
<comment type="similarity">
    <text evidence="2">Belongs to the BA14k family.</text>
</comment>
<comment type="function">
    <text evidence="6">Has immunoglobulin-binding and hemagglutination properties, and can bind to mannose. Essential for virulence. May be involved in LPS biosynthesis or polysaccharide transport.</text>
</comment>
<dbReference type="GO" id="GO:0030246">
    <property type="term" value="F:carbohydrate binding"/>
    <property type="evidence" value="ECO:0007669"/>
    <property type="project" value="UniProtKB-KW"/>
</dbReference>
<evidence type="ECO:0000256" key="8">
    <source>
        <dbReference type="SAM" id="SignalP"/>
    </source>
</evidence>
<evidence type="ECO:0000256" key="2">
    <source>
        <dbReference type="ARBA" id="ARBA00010270"/>
    </source>
</evidence>
<dbReference type="RefSeq" id="WP_311785204.1">
    <property type="nucleotide sequence ID" value="NZ_JALDYY010000001.1"/>
</dbReference>
<comment type="caution">
    <text evidence="9">The sequence shown here is derived from an EMBL/GenBank/DDBJ whole genome shotgun (WGS) entry which is preliminary data.</text>
</comment>
<evidence type="ECO:0000313" key="9">
    <source>
        <dbReference type="EMBL" id="MDI7921051.1"/>
    </source>
</evidence>
<keyword evidence="7" id="KW-0472">Membrane</keyword>
<keyword evidence="10" id="KW-1185">Reference proteome</keyword>
<dbReference type="GO" id="GO:0016020">
    <property type="term" value="C:membrane"/>
    <property type="evidence" value="ECO:0007669"/>
    <property type="project" value="UniProtKB-SubCell"/>
</dbReference>
<evidence type="ECO:0000313" key="10">
    <source>
        <dbReference type="Proteomes" id="UP001161580"/>
    </source>
</evidence>
<feature type="signal peptide" evidence="8">
    <location>
        <begin position="1"/>
        <end position="27"/>
    </location>
</feature>
<evidence type="ECO:0000256" key="3">
    <source>
        <dbReference type="ARBA" id="ARBA00020552"/>
    </source>
</evidence>
<evidence type="ECO:0000256" key="5">
    <source>
        <dbReference type="ARBA" id="ARBA00022734"/>
    </source>
</evidence>
<evidence type="ECO:0000256" key="1">
    <source>
        <dbReference type="ARBA" id="ARBA00004167"/>
    </source>
</evidence>
<feature type="chain" id="PRO_5041947729" description="Lectin-like protein BA14k" evidence="8">
    <location>
        <begin position="28"/>
        <end position="159"/>
    </location>
</feature>
<evidence type="ECO:0000256" key="7">
    <source>
        <dbReference type="SAM" id="Phobius"/>
    </source>
</evidence>
<keyword evidence="8" id="KW-0732">Signal</keyword>
<reference evidence="9" key="1">
    <citation type="submission" date="2022-03" db="EMBL/GenBank/DDBJ databases">
        <title>Fererhizobium litorale gen. nov., sp. nov., isolated from sandy sediments of the Sea of Japan seashore.</title>
        <authorList>
            <person name="Romanenko L."/>
            <person name="Kurilenko V."/>
            <person name="Otstavnykh N."/>
            <person name="Svetashev V."/>
            <person name="Tekutyeva L."/>
            <person name="Isaeva M."/>
            <person name="Mikhailov V."/>
        </authorList>
    </citation>
    <scope>NUCLEOTIDE SEQUENCE</scope>
    <source>
        <strain evidence="9">KMM 9576</strain>
    </source>
</reference>
<evidence type="ECO:0000256" key="6">
    <source>
        <dbReference type="ARBA" id="ARBA00025321"/>
    </source>
</evidence>
<sequence>MKTFARNLILSAAVAAATIAAVSPVSARDRYRDHRPRDYHHHHHNNNDAVVLGAAGLAAGVLLGTAIASQPRYVEPAPVYVDPEPIYDEPVPVYRDSRPVYAEEGPEYYPVRPRNVSGGSLRPWSAGWYEYCTERYRSFNAKTGTYVGYDGQKHFCTAG</sequence>
<dbReference type="Pfam" id="PF07886">
    <property type="entry name" value="BA14K"/>
    <property type="match status" value="1"/>
</dbReference>
<evidence type="ECO:0000256" key="4">
    <source>
        <dbReference type="ARBA" id="ARBA00022475"/>
    </source>
</evidence>
<dbReference type="Proteomes" id="UP001161580">
    <property type="component" value="Unassembled WGS sequence"/>
</dbReference>
<dbReference type="InterPro" id="IPR012413">
    <property type="entry name" value="BA14K"/>
</dbReference>
<dbReference type="AlphaFoldDB" id="A0AAE3QCX0"/>
<keyword evidence="4" id="KW-1003">Cell membrane</keyword>
<proteinExistence type="inferred from homology"/>
<protein>
    <recommendedName>
        <fullName evidence="3">Lectin-like protein BA14k</fullName>
    </recommendedName>
</protein>
<name>A0AAE3QCX0_9HYPH</name>
<organism evidence="9 10">
    <name type="scientific">Ferirhizobium litorale</name>
    <dbReference type="NCBI Taxonomy" id="2927786"/>
    <lineage>
        <taxon>Bacteria</taxon>
        <taxon>Pseudomonadati</taxon>
        <taxon>Pseudomonadota</taxon>
        <taxon>Alphaproteobacteria</taxon>
        <taxon>Hyphomicrobiales</taxon>
        <taxon>Rhizobiaceae</taxon>
        <taxon>Ferirhizobium</taxon>
    </lineage>
</organism>
<feature type="transmembrane region" description="Helical" evidence="7">
    <location>
        <begin position="51"/>
        <end position="68"/>
    </location>
</feature>
<keyword evidence="7" id="KW-1133">Transmembrane helix</keyword>
<keyword evidence="5" id="KW-0430">Lectin</keyword>
<dbReference type="EMBL" id="JALDYZ010000001">
    <property type="protein sequence ID" value="MDI7921051.1"/>
    <property type="molecule type" value="Genomic_DNA"/>
</dbReference>
<keyword evidence="7" id="KW-0812">Transmembrane</keyword>